<keyword evidence="2" id="KW-1185">Reference proteome</keyword>
<evidence type="ECO:0000313" key="2">
    <source>
        <dbReference type="Proteomes" id="UP000191285"/>
    </source>
</evidence>
<gene>
    <name evidence="1" type="ORF">PENSTE_c017G09290</name>
</gene>
<sequence length="126" mass="13768">MSRLFDAYRYRMPMLHLPSSHCNASSDLRSVSSAIPKCSHAISRMARAIGSPGSPMRSMSRRTSIAMQGWVALFNRSHEAGREKEEQLWGGVEGSTMNIGTAKDHIAKPIEGLPDLVLTAVALEEA</sequence>
<evidence type="ECO:0000313" key="1">
    <source>
        <dbReference type="EMBL" id="OQE18721.1"/>
    </source>
</evidence>
<proteinExistence type="predicted"/>
<dbReference type="Proteomes" id="UP000191285">
    <property type="component" value="Unassembled WGS sequence"/>
</dbReference>
<organism evidence="1 2">
    <name type="scientific">Penicillium steckii</name>
    <dbReference type="NCBI Taxonomy" id="303698"/>
    <lineage>
        <taxon>Eukaryota</taxon>
        <taxon>Fungi</taxon>
        <taxon>Dikarya</taxon>
        <taxon>Ascomycota</taxon>
        <taxon>Pezizomycotina</taxon>
        <taxon>Eurotiomycetes</taxon>
        <taxon>Eurotiomycetidae</taxon>
        <taxon>Eurotiales</taxon>
        <taxon>Aspergillaceae</taxon>
        <taxon>Penicillium</taxon>
    </lineage>
</organism>
<reference evidence="2" key="1">
    <citation type="journal article" date="2017" name="Nat. Microbiol.">
        <title>Global analysis of biosynthetic gene clusters reveals vast potential of secondary metabolite production in Penicillium species.</title>
        <authorList>
            <person name="Nielsen J.C."/>
            <person name="Grijseels S."/>
            <person name="Prigent S."/>
            <person name="Ji B."/>
            <person name="Dainat J."/>
            <person name="Nielsen K.F."/>
            <person name="Frisvad J.C."/>
            <person name="Workman M."/>
            <person name="Nielsen J."/>
        </authorList>
    </citation>
    <scope>NUCLEOTIDE SEQUENCE [LARGE SCALE GENOMIC DNA]</scope>
    <source>
        <strain evidence="2">IBT 24891</strain>
    </source>
</reference>
<accession>A0A1V6SXT8</accession>
<dbReference type="EMBL" id="MLKD01000017">
    <property type="protein sequence ID" value="OQE18721.1"/>
    <property type="molecule type" value="Genomic_DNA"/>
</dbReference>
<protein>
    <submittedName>
        <fullName evidence="1">Uncharacterized protein</fullName>
    </submittedName>
</protein>
<name>A0A1V6SXT8_9EURO</name>
<dbReference type="AlphaFoldDB" id="A0A1V6SXT8"/>
<comment type="caution">
    <text evidence="1">The sequence shown here is derived from an EMBL/GenBank/DDBJ whole genome shotgun (WGS) entry which is preliminary data.</text>
</comment>